<organism evidence="1">
    <name type="scientific">Oryza sativa subsp. japonica</name>
    <name type="common">Rice</name>
    <dbReference type="NCBI Taxonomy" id="39947"/>
    <lineage>
        <taxon>Eukaryota</taxon>
        <taxon>Viridiplantae</taxon>
        <taxon>Streptophyta</taxon>
        <taxon>Embryophyta</taxon>
        <taxon>Tracheophyta</taxon>
        <taxon>Spermatophyta</taxon>
        <taxon>Magnoliopsida</taxon>
        <taxon>Liliopsida</taxon>
        <taxon>Poales</taxon>
        <taxon>Poaceae</taxon>
        <taxon>BOP clade</taxon>
        <taxon>Oryzoideae</taxon>
        <taxon>Oryzeae</taxon>
        <taxon>Oryzinae</taxon>
        <taxon>Oryza</taxon>
        <taxon>Oryza sativa</taxon>
    </lineage>
</organism>
<gene>
    <name evidence="1" type="ordered locus">LOC_Os12g39050</name>
</gene>
<reference evidence="1" key="1">
    <citation type="journal article" date="2005" name="BMC Biol.">
        <title>The sequence of rice chromosomes 11 and 12, rich in disease resistance genes and recent gene duplications.</title>
        <authorList>
            <consortium name="The rice chromosomes 11 and 12 sequencing consortia"/>
        </authorList>
    </citation>
    <scope>NUCLEOTIDE SEQUENCE [LARGE SCALE GENOMIC DNA]</scope>
</reference>
<protein>
    <submittedName>
        <fullName evidence="1">Uncharacterized protein</fullName>
    </submittedName>
</protein>
<reference evidence="1" key="3">
    <citation type="submission" date="2006-01" db="EMBL/GenBank/DDBJ databases">
        <authorList>
            <person name="Buell R."/>
        </authorList>
    </citation>
    <scope>NUCLEOTIDE SEQUENCE</scope>
</reference>
<sequence>MATPGKAKVFAGKKKRNDLIREIGKDFHRNFWGFIGEIVEGIERIPFPQLIWDEEQRGGRIWL</sequence>
<evidence type="ECO:0000313" key="1">
    <source>
        <dbReference type="EMBL" id="ABA99082.1"/>
    </source>
</evidence>
<dbReference type="EMBL" id="DP000011">
    <property type="protein sequence ID" value="ABA99082.1"/>
    <property type="molecule type" value="Genomic_DNA"/>
</dbReference>
<dbReference type="AlphaFoldDB" id="Q2QN43"/>
<accession>Q2QN43</accession>
<reference evidence="1" key="2">
    <citation type="submission" date="2005-04" db="EMBL/GenBank/DDBJ databases">
        <authorList>
            <person name="Buell C.R."/>
            <person name="Wing R.A."/>
            <person name="McCombie W.A."/>
            <person name="Ouyang S."/>
        </authorList>
    </citation>
    <scope>NUCLEOTIDE SEQUENCE</scope>
</reference>
<proteinExistence type="predicted"/>
<name>Q2QN43_ORYSJ</name>